<feature type="compositionally biased region" description="Basic and acidic residues" evidence="1">
    <location>
        <begin position="179"/>
        <end position="189"/>
    </location>
</feature>
<dbReference type="PANTHER" id="PTHR22876">
    <property type="entry name" value="ZGC:101016"/>
    <property type="match status" value="1"/>
</dbReference>
<gene>
    <name evidence="2" type="ORF">LOD99_10353</name>
</gene>
<evidence type="ECO:0000313" key="2">
    <source>
        <dbReference type="EMBL" id="KAI6660673.1"/>
    </source>
</evidence>
<comment type="caution">
    <text evidence="2">The sequence shown here is derived from an EMBL/GenBank/DDBJ whole genome shotgun (WGS) entry which is preliminary data.</text>
</comment>
<proteinExistence type="predicted"/>
<keyword evidence="3" id="KW-1185">Reference proteome</keyword>
<dbReference type="Pfam" id="PF10217">
    <property type="entry name" value="DUF2039"/>
    <property type="match status" value="1"/>
</dbReference>
<dbReference type="InterPro" id="IPR019351">
    <property type="entry name" value="DUF2039"/>
</dbReference>
<accession>A0AAV7KHU8</accession>
<dbReference type="Proteomes" id="UP001165289">
    <property type="component" value="Unassembled WGS sequence"/>
</dbReference>
<evidence type="ECO:0000256" key="1">
    <source>
        <dbReference type="SAM" id="MobiDB-lite"/>
    </source>
</evidence>
<reference evidence="2 3" key="1">
    <citation type="journal article" date="2023" name="BMC Biol.">
        <title>The compact genome of the sponge Oopsacas minuta (Hexactinellida) is lacking key metazoan core genes.</title>
        <authorList>
            <person name="Santini S."/>
            <person name="Schenkelaars Q."/>
            <person name="Jourda C."/>
            <person name="Duchesne M."/>
            <person name="Belahbib H."/>
            <person name="Rocher C."/>
            <person name="Selva M."/>
            <person name="Riesgo A."/>
            <person name="Vervoort M."/>
            <person name="Leys S.P."/>
            <person name="Kodjabachian L."/>
            <person name="Le Bivic A."/>
            <person name="Borchiellini C."/>
            <person name="Claverie J.M."/>
            <person name="Renard E."/>
        </authorList>
    </citation>
    <scope>NUCLEOTIDE SEQUENCE [LARGE SCALE GENOMIC DNA]</scope>
    <source>
        <strain evidence="2">SPO-2</strain>
    </source>
</reference>
<name>A0AAV7KHU8_9METZ</name>
<dbReference type="PANTHER" id="PTHR22876:SF5">
    <property type="entry name" value="CHROMOSOME 9 OPEN READING FRAME 85"/>
    <property type="match status" value="1"/>
</dbReference>
<sequence>MSKKSTHKKLGQKYQNTRTYTVCSRLATLTPQQQSIKDTEVTGLCKRCTEIIQWKIKYGKYKALSVPKKCLNCGMKSVTRAYFTICKECADDKGCCGKCQGDNAIGSFPESKDVKVKELNYLKEEMRYMKERERRKLVREMNKSSKGAVTKVTKPSERNAESSESSQSEDDLDIGGIDGSDKELSLDDL</sequence>
<evidence type="ECO:0000313" key="3">
    <source>
        <dbReference type="Proteomes" id="UP001165289"/>
    </source>
</evidence>
<feature type="region of interest" description="Disordered" evidence="1">
    <location>
        <begin position="137"/>
        <end position="189"/>
    </location>
</feature>
<organism evidence="2 3">
    <name type="scientific">Oopsacas minuta</name>
    <dbReference type="NCBI Taxonomy" id="111878"/>
    <lineage>
        <taxon>Eukaryota</taxon>
        <taxon>Metazoa</taxon>
        <taxon>Porifera</taxon>
        <taxon>Hexactinellida</taxon>
        <taxon>Hexasterophora</taxon>
        <taxon>Lyssacinosida</taxon>
        <taxon>Leucopsacidae</taxon>
        <taxon>Oopsacas</taxon>
    </lineage>
</organism>
<dbReference type="AlphaFoldDB" id="A0AAV7KHU8"/>
<dbReference type="EMBL" id="JAKMXF010000030">
    <property type="protein sequence ID" value="KAI6660673.1"/>
    <property type="molecule type" value="Genomic_DNA"/>
</dbReference>
<protein>
    <submittedName>
        <fullName evidence="2">Uncharacterized protein</fullName>
    </submittedName>
</protein>